<evidence type="ECO:0000313" key="1">
    <source>
        <dbReference type="EMBL" id="CAG9331495.1"/>
    </source>
</evidence>
<keyword evidence="2" id="KW-1185">Reference proteome</keyword>
<organism evidence="1 2">
    <name type="scientific">Blepharisma stoltei</name>
    <dbReference type="NCBI Taxonomy" id="1481888"/>
    <lineage>
        <taxon>Eukaryota</taxon>
        <taxon>Sar</taxon>
        <taxon>Alveolata</taxon>
        <taxon>Ciliophora</taxon>
        <taxon>Postciliodesmatophora</taxon>
        <taxon>Heterotrichea</taxon>
        <taxon>Heterotrichida</taxon>
        <taxon>Blepharismidae</taxon>
        <taxon>Blepharisma</taxon>
    </lineage>
</organism>
<gene>
    <name evidence="1" type="ORF">BSTOLATCC_MIC53563</name>
</gene>
<dbReference type="AlphaFoldDB" id="A0AAU9KC31"/>
<name>A0AAU9KC31_9CILI</name>
<dbReference type="InterPro" id="IPR011043">
    <property type="entry name" value="Gal_Oxase/kelch_b-propeller"/>
</dbReference>
<dbReference type="EMBL" id="CAJZBQ010000053">
    <property type="protein sequence ID" value="CAG9331495.1"/>
    <property type="molecule type" value="Genomic_DNA"/>
</dbReference>
<dbReference type="InterPro" id="IPR015915">
    <property type="entry name" value="Kelch-typ_b-propeller"/>
</dbReference>
<protein>
    <submittedName>
        <fullName evidence="1">Uncharacterized protein</fullName>
    </submittedName>
</protein>
<reference evidence="1" key="1">
    <citation type="submission" date="2021-09" db="EMBL/GenBank/DDBJ databases">
        <authorList>
            <consortium name="AG Swart"/>
            <person name="Singh M."/>
            <person name="Singh A."/>
            <person name="Seah K."/>
            <person name="Emmerich C."/>
        </authorList>
    </citation>
    <scope>NUCLEOTIDE SEQUENCE</scope>
    <source>
        <strain evidence="1">ATCC30299</strain>
    </source>
</reference>
<dbReference type="Proteomes" id="UP001162131">
    <property type="component" value="Unassembled WGS sequence"/>
</dbReference>
<comment type="caution">
    <text evidence="1">The sequence shown here is derived from an EMBL/GenBank/DDBJ whole genome shotgun (WGS) entry which is preliminary data.</text>
</comment>
<dbReference type="SUPFAM" id="SSF50965">
    <property type="entry name" value="Galactose oxidase, central domain"/>
    <property type="match status" value="1"/>
</dbReference>
<dbReference type="Gene3D" id="2.120.10.80">
    <property type="entry name" value="Kelch-type beta propeller"/>
    <property type="match status" value="1"/>
</dbReference>
<proteinExistence type="predicted"/>
<accession>A0AAU9KC31</accession>
<sequence>MRSMSRKKKYAKYFEMNNKTSEPTNIEPANVKDSISSIINENSESLKGPENVSKPIKISLENERRLLNSQISTVFSDLNNKLKETESALNVIDNLRNKTAEILSRPNNPELEIDFRTTRSAIQTNSSFYNPSLMQAYQDYINAHQQKTSLYNVAKDWNRKGNLIIYSTETETQEEAKILQTPEPLDATTCITQLPNGKLFCYGNLKHYGITVLIDVNGEFEVLPSGTPCTFSSCIYFNNSVYCFGGYYYNHLTLSSRFDLNWNRWIQLALMPKGDYYCNSIIFNGNILVSGFLNTNLLLYSIDIESFSTIPYEFETYKRKILINAERLYLIECNMGSIYESEIGSCLNWRRIGNSIIDHDPHQVYCSYNKGFIWISTTSEKSWGIYYYFNLDQKQITIVFSW</sequence>
<evidence type="ECO:0000313" key="2">
    <source>
        <dbReference type="Proteomes" id="UP001162131"/>
    </source>
</evidence>